<evidence type="ECO:0008006" key="3">
    <source>
        <dbReference type="Google" id="ProtNLM"/>
    </source>
</evidence>
<proteinExistence type="predicted"/>
<dbReference type="Proteomes" id="UP000242287">
    <property type="component" value="Unassembled WGS sequence"/>
</dbReference>
<dbReference type="STRING" id="703135.A0A2A9NA12"/>
<dbReference type="PANTHER" id="PTHR37827:SF1">
    <property type="entry name" value="HNH DOMAIN-CONTAINING PROTEIN"/>
    <property type="match status" value="1"/>
</dbReference>
<accession>A0A2A9NA12</accession>
<gene>
    <name evidence="1" type="ORF">AMATHDRAFT_151078</name>
</gene>
<evidence type="ECO:0000313" key="2">
    <source>
        <dbReference type="Proteomes" id="UP000242287"/>
    </source>
</evidence>
<protein>
    <recommendedName>
        <fullName evidence="3">HNH domain-containing protein</fullName>
    </recommendedName>
</protein>
<dbReference type="PANTHER" id="PTHR37827">
    <property type="entry name" value="TUDOR DOMAIN-CONTAINING PROTEIN"/>
    <property type="match status" value="1"/>
</dbReference>
<organism evidence="1 2">
    <name type="scientific">Amanita thiersii Skay4041</name>
    <dbReference type="NCBI Taxonomy" id="703135"/>
    <lineage>
        <taxon>Eukaryota</taxon>
        <taxon>Fungi</taxon>
        <taxon>Dikarya</taxon>
        <taxon>Basidiomycota</taxon>
        <taxon>Agaricomycotina</taxon>
        <taxon>Agaricomycetes</taxon>
        <taxon>Agaricomycetidae</taxon>
        <taxon>Agaricales</taxon>
        <taxon>Pluteineae</taxon>
        <taxon>Amanitaceae</taxon>
        <taxon>Amanita</taxon>
    </lineage>
</organism>
<dbReference type="AlphaFoldDB" id="A0A2A9NA12"/>
<sequence>MTHNNASINHGDAPAQYYVFKDCLARCLLAHLDSQSLASKDTLSTPSSISDSTSDDPSDLDDFSSYLSSECWSILPTSFQSATYETRDTVPDTDTFPLGARVSPAFVDTLVSYGITTDAEEAVRFLRRVLQGYVEEACAPPPVWSSTRTTECELCEREVPLTYHHLIPRSTHAKVLKRKWHPESMLNSVAWLCRPCHSAVHHVARNEELAKDYYTLELLLQREDIQRWRKYASKQRWGVRRG</sequence>
<reference evidence="1 2" key="1">
    <citation type="submission" date="2014-02" db="EMBL/GenBank/DDBJ databases">
        <title>Transposable element dynamics among asymbiotic and ectomycorrhizal Amanita fungi.</title>
        <authorList>
            <consortium name="DOE Joint Genome Institute"/>
            <person name="Hess J."/>
            <person name="Skrede I."/>
            <person name="Wolfe B."/>
            <person name="LaButti K."/>
            <person name="Ohm R.A."/>
            <person name="Grigoriev I.V."/>
            <person name="Pringle A."/>
        </authorList>
    </citation>
    <scope>NUCLEOTIDE SEQUENCE [LARGE SCALE GENOMIC DNA]</scope>
    <source>
        <strain evidence="1 2">SKay4041</strain>
    </source>
</reference>
<dbReference type="EMBL" id="KZ302087">
    <property type="protein sequence ID" value="PFH47855.1"/>
    <property type="molecule type" value="Genomic_DNA"/>
</dbReference>
<dbReference type="OrthoDB" id="4850648at2759"/>
<name>A0A2A9NA12_9AGAR</name>
<keyword evidence="2" id="KW-1185">Reference proteome</keyword>
<evidence type="ECO:0000313" key="1">
    <source>
        <dbReference type="EMBL" id="PFH47855.1"/>
    </source>
</evidence>